<comment type="caution">
    <text evidence="5">The sequence shown here is derived from an EMBL/GenBank/DDBJ whole genome shotgun (WGS) entry which is preliminary data.</text>
</comment>
<dbReference type="PRINTS" id="PR00133">
    <property type="entry name" value="GLHYDRLASE3"/>
</dbReference>
<dbReference type="InterPro" id="IPR044993">
    <property type="entry name" value="BXL"/>
</dbReference>
<dbReference type="SUPFAM" id="SSF51445">
    <property type="entry name" value="(Trans)glycosidases"/>
    <property type="match status" value="1"/>
</dbReference>
<dbReference type="Gene3D" id="3.40.50.1700">
    <property type="entry name" value="Glycoside hydrolase family 3 C-terminal domain"/>
    <property type="match status" value="1"/>
</dbReference>
<dbReference type="PANTHER" id="PTHR42721">
    <property type="entry name" value="SUGAR HYDROLASE-RELATED"/>
    <property type="match status" value="1"/>
</dbReference>
<sequence>MFNLGHGGLTYWSPNINVARDLRWGRVMETPGEDPFVGGTYAVNYVRGLQDVEGEEFTQDLNSRPLKVSACCKHITAYDIDHWNGVDRHTFDARVTEQDMTETFQRPFEMCVKEGDVSSVMCSFNRVNGIPTCSDPNLLKETVRGEWGLHGYIVSDCYSIDTIVNDMKWLGDTPVEAISQSMHAGLDLECGWYYSSYGVETSKKGMISEREIDKALSNLYVVLMRLGYFDGSPSYMSLGKPDICAQQHIELAAEAAREGIVLLKNDNNSLPLNTNTHKNIADILIHYICTQIVFVCIGIPCKYTSPKDGLSAFGNVTYEKGCADVVCKSDSFIFSAMEVAKKADATVVVVGLDLSIEAEFVDRLDLLLPGYQTQLVNQVASVAKGPIILVLMCSGSIDVFFAKNNPNIGAILWAGYPGEEGGRVPLLTLFLENTILVGGKIPTTWYPADYVNALPMSSMQLRPNDELGYPGRTYKLYNGTTVFPFGYGLSYTNFSYEITSPGGSIDIKLQNNQHCRDVTYEEDSYRLLCSAVLVDDVSCDAAGYEFEVVVRVQNNGTIDGNNVVMVYSKPPVGILRTHQRQLIGFERIFLKAGETQNVKFLFNACKSLIIVENNAYRLLPAGEHMMVVGDGEASVPVQVNFEGQ</sequence>
<dbReference type="InterPro" id="IPR013783">
    <property type="entry name" value="Ig-like_fold"/>
</dbReference>
<dbReference type="Gene3D" id="3.20.20.300">
    <property type="entry name" value="Glycoside hydrolase, family 3, N-terminal domain"/>
    <property type="match status" value="1"/>
</dbReference>
<dbReference type="InterPro" id="IPR026891">
    <property type="entry name" value="Fn3-like"/>
</dbReference>
<protein>
    <recommendedName>
        <fullName evidence="4">Fibronectin type III-like domain-containing protein</fullName>
    </recommendedName>
</protein>
<keyword evidence="3" id="KW-0326">Glycosidase</keyword>
<dbReference type="InterPro" id="IPR017853">
    <property type="entry name" value="GH"/>
</dbReference>
<keyword evidence="6" id="KW-1185">Reference proteome</keyword>
<keyword evidence="1" id="KW-0732">Signal</keyword>
<gene>
    <name evidence="5" type="ORF">HUJ06_006269</name>
</gene>
<evidence type="ECO:0000256" key="1">
    <source>
        <dbReference type="ARBA" id="ARBA00022729"/>
    </source>
</evidence>
<dbReference type="EMBL" id="DUZY01000004">
    <property type="protein sequence ID" value="DAD35629.1"/>
    <property type="molecule type" value="Genomic_DNA"/>
</dbReference>
<reference evidence="5 6" key="1">
    <citation type="journal article" date="2020" name="Mol. Biol. Evol.">
        <title>Distinct Expression and Methylation Patterns for Genes with Different Fates following a Single Whole-Genome Duplication in Flowering Plants.</title>
        <authorList>
            <person name="Shi T."/>
            <person name="Rahmani R.S."/>
            <person name="Gugger P.F."/>
            <person name="Wang M."/>
            <person name="Li H."/>
            <person name="Zhang Y."/>
            <person name="Li Z."/>
            <person name="Wang Q."/>
            <person name="Van de Peer Y."/>
            <person name="Marchal K."/>
            <person name="Chen J."/>
        </authorList>
    </citation>
    <scope>NUCLEOTIDE SEQUENCE [LARGE SCALE GENOMIC DNA]</scope>
    <source>
        <tissue evidence="5">Leaf</tissue>
    </source>
</reference>
<dbReference type="InterPro" id="IPR002772">
    <property type="entry name" value="Glyco_hydro_3_C"/>
</dbReference>
<evidence type="ECO:0000256" key="3">
    <source>
        <dbReference type="ARBA" id="ARBA00023295"/>
    </source>
</evidence>
<dbReference type="SUPFAM" id="SSF52279">
    <property type="entry name" value="Beta-D-glucan exohydrolase, C-terminal domain"/>
    <property type="match status" value="1"/>
</dbReference>
<evidence type="ECO:0000313" key="5">
    <source>
        <dbReference type="EMBL" id="DAD35629.1"/>
    </source>
</evidence>
<dbReference type="PANTHER" id="PTHR42721:SF11">
    <property type="entry name" value="BETA-D-XYLOSIDASE 5-RELATED"/>
    <property type="match status" value="1"/>
</dbReference>
<evidence type="ECO:0000259" key="4">
    <source>
        <dbReference type="SMART" id="SM01217"/>
    </source>
</evidence>
<dbReference type="InterPro" id="IPR036962">
    <property type="entry name" value="Glyco_hydro_3_N_sf"/>
</dbReference>
<dbReference type="SMART" id="SM01217">
    <property type="entry name" value="Fn3_like"/>
    <property type="match status" value="1"/>
</dbReference>
<evidence type="ECO:0000313" key="6">
    <source>
        <dbReference type="Proteomes" id="UP000607653"/>
    </source>
</evidence>
<dbReference type="AlphaFoldDB" id="A0A822YW90"/>
<accession>A0A822YW90</accession>
<proteinExistence type="predicted"/>
<organism evidence="5 6">
    <name type="scientific">Nelumbo nucifera</name>
    <name type="common">Sacred lotus</name>
    <dbReference type="NCBI Taxonomy" id="4432"/>
    <lineage>
        <taxon>Eukaryota</taxon>
        <taxon>Viridiplantae</taxon>
        <taxon>Streptophyta</taxon>
        <taxon>Embryophyta</taxon>
        <taxon>Tracheophyta</taxon>
        <taxon>Spermatophyta</taxon>
        <taxon>Magnoliopsida</taxon>
        <taxon>Proteales</taxon>
        <taxon>Nelumbonaceae</taxon>
        <taxon>Nelumbo</taxon>
    </lineage>
</organism>
<dbReference type="InterPro" id="IPR001764">
    <property type="entry name" value="Glyco_hydro_3_N"/>
</dbReference>
<feature type="domain" description="Fibronectin type III-like" evidence="4">
    <location>
        <begin position="562"/>
        <end position="632"/>
    </location>
</feature>
<dbReference type="Gene3D" id="2.60.40.10">
    <property type="entry name" value="Immunoglobulins"/>
    <property type="match status" value="1"/>
</dbReference>
<dbReference type="Pfam" id="PF00933">
    <property type="entry name" value="Glyco_hydro_3"/>
    <property type="match status" value="1"/>
</dbReference>
<dbReference type="GO" id="GO:0009044">
    <property type="term" value="F:xylan 1,4-beta-xylosidase activity"/>
    <property type="evidence" value="ECO:0007669"/>
    <property type="project" value="InterPro"/>
</dbReference>
<dbReference type="InterPro" id="IPR036881">
    <property type="entry name" value="Glyco_hydro_3_C_sf"/>
</dbReference>
<dbReference type="GO" id="GO:0045493">
    <property type="term" value="P:xylan catabolic process"/>
    <property type="evidence" value="ECO:0007669"/>
    <property type="project" value="InterPro"/>
</dbReference>
<dbReference type="Proteomes" id="UP000607653">
    <property type="component" value="Unassembled WGS sequence"/>
</dbReference>
<evidence type="ECO:0000256" key="2">
    <source>
        <dbReference type="ARBA" id="ARBA00022801"/>
    </source>
</evidence>
<dbReference type="Pfam" id="PF14310">
    <property type="entry name" value="Fn3-like"/>
    <property type="match status" value="1"/>
</dbReference>
<keyword evidence="2" id="KW-0378">Hydrolase</keyword>
<name>A0A822YW90_NELNU</name>
<dbReference type="Pfam" id="PF01915">
    <property type="entry name" value="Glyco_hydro_3_C"/>
    <property type="match status" value="1"/>
</dbReference>